<gene>
    <name evidence="2" type="ORF">NECAME_18418</name>
</gene>
<accession>W2SU75</accession>
<keyword evidence="3" id="KW-1185">Reference proteome</keyword>
<dbReference type="AlphaFoldDB" id="W2SU75"/>
<reference evidence="3" key="1">
    <citation type="journal article" date="2014" name="Nat. Genet.">
        <title>Genome of the human hookworm Necator americanus.</title>
        <authorList>
            <person name="Tang Y.T."/>
            <person name="Gao X."/>
            <person name="Rosa B.A."/>
            <person name="Abubucker S."/>
            <person name="Hallsworth-Pepin K."/>
            <person name="Martin J."/>
            <person name="Tyagi R."/>
            <person name="Heizer E."/>
            <person name="Zhang X."/>
            <person name="Bhonagiri-Palsikar V."/>
            <person name="Minx P."/>
            <person name="Warren W.C."/>
            <person name="Wang Q."/>
            <person name="Zhan B."/>
            <person name="Hotez P.J."/>
            <person name="Sternberg P.W."/>
            <person name="Dougall A."/>
            <person name="Gaze S.T."/>
            <person name="Mulvenna J."/>
            <person name="Sotillo J."/>
            <person name="Ranganathan S."/>
            <person name="Rabelo E.M."/>
            <person name="Wilson R.K."/>
            <person name="Felgner P.L."/>
            <person name="Bethony J."/>
            <person name="Hawdon J.M."/>
            <person name="Gasser R.B."/>
            <person name="Loukas A."/>
            <person name="Mitreva M."/>
        </authorList>
    </citation>
    <scope>NUCLEOTIDE SEQUENCE [LARGE SCALE GENOMIC DNA]</scope>
</reference>
<dbReference type="Proteomes" id="UP000053676">
    <property type="component" value="Unassembled WGS sequence"/>
</dbReference>
<protein>
    <submittedName>
        <fullName evidence="2">Uncharacterized protein</fullName>
    </submittedName>
</protein>
<organism evidence="2 3">
    <name type="scientific">Necator americanus</name>
    <name type="common">Human hookworm</name>
    <dbReference type="NCBI Taxonomy" id="51031"/>
    <lineage>
        <taxon>Eukaryota</taxon>
        <taxon>Metazoa</taxon>
        <taxon>Ecdysozoa</taxon>
        <taxon>Nematoda</taxon>
        <taxon>Chromadorea</taxon>
        <taxon>Rhabditida</taxon>
        <taxon>Rhabditina</taxon>
        <taxon>Rhabditomorpha</taxon>
        <taxon>Strongyloidea</taxon>
        <taxon>Ancylostomatidae</taxon>
        <taxon>Bunostominae</taxon>
        <taxon>Necator</taxon>
    </lineage>
</organism>
<dbReference type="EMBL" id="KI661244">
    <property type="protein sequence ID" value="ETN73274.1"/>
    <property type="molecule type" value="Genomic_DNA"/>
</dbReference>
<evidence type="ECO:0000313" key="3">
    <source>
        <dbReference type="Proteomes" id="UP000053676"/>
    </source>
</evidence>
<sequence>MCLYYQLTTLDFDGSFPPPSPSAKSVSDDDLQSHLSFIMKERLHTMAKEVQRRTSAVRETLIKETPEDSFSMSSAGVPTEEHRPSLMSLIGLQ</sequence>
<feature type="region of interest" description="Disordered" evidence="1">
    <location>
        <begin position="62"/>
        <end position="93"/>
    </location>
</feature>
<dbReference type="KEGG" id="nai:NECAME_18418"/>
<name>W2SU75_NECAM</name>
<dbReference type="STRING" id="51031.W2SU75"/>
<evidence type="ECO:0000313" key="2">
    <source>
        <dbReference type="EMBL" id="ETN73274.1"/>
    </source>
</evidence>
<dbReference type="OrthoDB" id="5821511at2759"/>
<evidence type="ECO:0000256" key="1">
    <source>
        <dbReference type="SAM" id="MobiDB-lite"/>
    </source>
</evidence>
<feature type="non-terminal residue" evidence="2">
    <location>
        <position position="93"/>
    </location>
</feature>
<proteinExistence type="predicted"/>